<protein>
    <submittedName>
        <fullName evidence="3">Uncharacterized protein</fullName>
    </submittedName>
</protein>
<feature type="compositionally biased region" description="Acidic residues" evidence="2">
    <location>
        <begin position="547"/>
        <end position="563"/>
    </location>
</feature>
<feature type="compositionally biased region" description="Low complexity" evidence="2">
    <location>
        <begin position="959"/>
        <end position="975"/>
    </location>
</feature>
<reference evidence="3" key="1">
    <citation type="journal article" date="2023" name="Mol. Phylogenet. Evol.">
        <title>Genome-scale phylogeny and comparative genomics of the fungal order Sordariales.</title>
        <authorList>
            <person name="Hensen N."/>
            <person name="Bonometti L."/>
            <person name="Westerberg I."/>
            <person name="Brannstrom I.O."/>
            <person name="Guillou S."/>
            <person name="Cros-Aarteil S."/>
            <person name="Calhoun S."/>
            <person name="Haridas S."/>
            <person name="Kuo A."/>
            <person name="Mondo S."/>
            <person name="Pangilinan J."/>
            <person name="Riley R."/>
            <person name="LaButti K."/>
            <person name="Andreopoulos B."/>
            <person name="Lipzen A."/>
            <person name="Chen C."/>
            <person name="Yan M."/>
            <person name="Daum C."/>
            <person name="Ng V."/>
            <person name="Clum A."/>
            <person name="Steindorff A."/>
            <person name="Ohm R.A."/>
            <person name="Martin F."/>
            <person name="Silar P."/>
            <person name="Natvig D.O."/>
            <person name="Lalanne C."/>
            <person name="Gautier V."/>
            <person name="Ament-Velasquez S.L."/>
            <person name="Kruys A."/>
            <person name="Hutchinson M.I."/>
            <person name="Powell A.J."/>
            <person name="Barry K."/>
            <person name="Miller A.N."/>
            <person name="Grigoriev I.V."/>
            <person name="Debuchy R."/>
            <person name="Gladieux P."/>
            <person name="Hiltunen Thoren M."/>
            <person name="Johannesson H."/>
        </authorList>
    </citation>
    <scope>NUCLEOTIDE SEQUENCE</scope>
    <source>
        <strain evidence="3">SMH4131-1</strain>
    </source>
</reference>
<feature type="region of interest" description="Disordered" evidence="2">
    <location>
        <begin position="428"/>
        <end position="640"/>
    </location>
</feature>
<feature type="compositionally biased region" description="Basic and acidic residues" evidence="2">
    <location>
        <begin position="826"/>
        <end position="835"/>
    </location>
</feature>
<evidence type="ECO:0000313" key="3">
    <source>
        <dbReference type="EMBL" id="KAK3335651.1"/>
    </source>
</evidence>
<organism evidence="3 4">
    <name type="scientific">Cercophora scortea</name>
    <dbReference type="NCBI Taxonomy" id="314031"/>
    <lineage>
        <taxon>Eukaryota</taxon>
        <taxon>Fungi</taxon>
        <taxon>Dikarya</taxon>
        <taxon>Ascomycota</taxon>
        <taxon>Pezizomycotina</taxon>
        <taxon>Sordariomycetes</taxon>
        <taxon>Sordariomycetidae</taxon>
        <taxon>Sordariales</taxon>
        <taxon>Lasiosphaeriaceae</taxon>
        <taxon>Cercophora</taxon>
    </lineage>
</organism>
<feature type="coiled-coil region" evidence="1">
    <location>
        <begin position="265"/>
        <end position="292"/>
    </location>
</feature>
<feature type="region of interest" description="Disordered" evidence="2">
    <location>
        <begin position="382"/>
        <end position="405"/>
    </location>
</feature>
<feature type="compositionally biased region" description="Polar residues" evidence="2">
    <location>
        <begin position="919"/>
        <end position="934"/>
    </location>
</feature>
<feature type="region of interest" description="Disordered" evidence="2">
    <location>
        <begin position="668"/>
        <end position="868"/>
    </location>
</feature>
<proteinExistence type="predicted"/>
<keyword evidence="4" id="KW-1185">Reference proteome</keyword>
<feature type="compositionally biased region" description="Basic and acidic residues" evidence="2">
    <location>
        <begin position="738"/>
        <end position="754"/>
    </location>
</feature>
<feature type="compositionally biased region" description="Basic and acidic residues" evidence="2">
    <location>
        <begin position="457"/>
        <end position="468"/>
    </location>
</feature>
<feature type="region of interest" description="Disordered" evidence="2">
    <location>
        <begin position="919"/>
        <end position="975"/>
    </location>
</feature>
<accession>A0AAE0J2D7</accession>
<feature type="compositionally biased region" description="Polar residues" evidence="2">
    <location>
        <begin position="511"/>
        <end position="536"/>
    </location>
</feature>
<gene>
    <name evidence="3" type="ORF">B0T19DRAFT_14408</name>
</gene>
<reference evidence="3" key="2">
    <citation type="submission" date="2023-06" db="EMBL/GenBank/DDBJ databases">
        <authorList>
            <consortium name="Lawrence Berkeley National Laboratory"/>
            <person name="Haridas S."/>
            <person name="Hensen N."/>
            <person name="Bonometti L."/>
            <person name="Westerberg I."/>
            <person name="Brannstrom I.O."/>
            <person name="Guillou S."/>
            <person name="Cros-Aarteil S."/>
            <person name="Calhoun S."/>
            <person name="Kuo A."/>
            <person name="Mondo S."/>
            <person name="Pangilinan J."/>
            <person name="Riley R."/>
            <person name="Labutti K."/>
            <person name="Andreopoulos B."/>
            <person name="Lipzen A."/>
            <person name="Chen C."/>
            <person name="Yanf M."/>
            <person name="Daum C."/>
            <person name="Ng V."/>
            <person name="Clum A."/>
            <person name="Steindorff A."/>
            <person name="Ohm R."/>
            <person name="Martin F."/>
            <person name="Silar P."/>
            <person name="Natvig D."/>
            <person name="Lalanne C."/>
            <person name="Gautier V."/>
            <person name="Ament-Velasquez S.L."/>
            <person name="Kruys A."/>
            <person name="Hutchinson M.I."/>
            <person name="Powell A.J."/>
            <person name="Barry K."/>
            <person name="Miller A.N."/>
            <person name="Grigoriev I.V."/>
            <person name="Debuchy R."/>
            <person name="Gladieux P."/>
            <person name="Thoren M.H."/>
            <person name="Johannesson H."/>
        </authorList>
    </citation>
    <scope>NUCLEOTIDE SEQUENCE</scope>
    <source>
        <strain evidence="3">SMH4131-1</strain>
    </source>
</reference>
<evidence type="ECO:0000256" key="1">
    <source>
        <dbReference type="SAM" id="Coils"/>
    </source>
</evidence>
<sequence length="1036" mass="111668">MAAMEAANHHRGHGNQQPDPSLPASPTLTNPDMILPEHDYRSDSPDPQLDGRDHPLMMWTNGTANGHLDATTAADNMHQILSATTSGAMQRAGHPYGANGPVTPTTPIIYGNGTMLSDIGEVTEVESTPGKPSPSRTRAGTLRRLESPTRGSGSDVALRSSPTMGAAAAALIIKKSKQSLIAMRERRSSIDSNSTITTQEQPAVFADFDDTVSVGDSVFQGDDEESMASSYVEGTPAPAPGPARLGVPSAENLDRLSTYSTTSLSRKAEEILANAKQRLTTMEDNLTRARSSLHVTSPPYGSDGSTPSPPFQRASTAPFSRGSGRPTPASTSPGHARISSDIAMRNGLPYRVSVQRSQSAMGAAGGYRQPLVLSKSADHIRGTADEKHGRSTYKISTARDPGLQPLNEDDAAQLEELESQGAKLDQFLSPTFGAPQDESTHGSGRGLQRSASAAQMRDIKDQMKDLKGKISSLREQARADGAKRRSLQSLRTPSPFTHSQIDQWYAEPKSDGSSEAGTSSQPKNRNPWNGEESSVNGEGKDKSNENDGLEEEDEDSIFNDAEDQTQLRPAGDRSIQRMSVPLPILTQHAAEVDMEDDDHSDMLTQNGDDYGDDDDDGDADFQDAVDLDYASESGDSLYHDTVQHPLSHEDREDAFDYEHFFLHSAMGTMSQQRMDRRGSTDSFTSEGSMETTRGLAVDDSQLDGTNDEDDSNSFHSSSVGRSHSVASISTIETFATAEEGRARRSTESSRKLDMATEGSYGGYFGQLNASPDKFRPESTSKPLRSAFGGAPIKTHGAAHPSMSSIVSSSGVSYSDGSASSIPEESSESHNSELGHHVSAARRPMSTSTSASNSLHRPSVSSFDSTGTHRSFPLINKAVMANAANTHKKATSTGVLTPNSSPDHELRRISHTLMEETASICEQQQQKESGSDSYGQQYEQPQQRRRESTGTSEMGPGRRMPNINMNNNNNNGLGSNPNAPLALQTLAREDKFLVERLVADLGRCVLGLTENGRASAESRMYRRRIDKARRVLEGIDE</sequence>
<feature type="region of interest" description="Disordered" evidence="2">
    <location>
        <begin position="217"/>
        <end position="252"/>
    </location>
</feature>
<feature type="region of interest" description="Disordered" evidence="2">
    <location>
        <begin position="124"/>
        <end position="159"/>
    </location>
</feature>
<dbReference type="EMBL" id="JAUEPO010000001">
    <property type="protein sequence ID" value="KAK3335651.1"/>
    <property type="molecule type" value="Genomic_DNA"/>
</dbReference>
<feature type="compositionally biased region" description="Low complexity" evidence="2">
    <location>
        <begin position="801"/>
        <end position="823"/>
    </location>
</feature>
<feature type="compositionally biased region" description="Basic and acidic residues" evidence="2">
    <location>
        <begin position="35"/>
        <end position="54"/>
    </location>
</feature>
<comment type="caution">
    <text evidence="3">The sequence shown here is derived from an EMBL/GenBank/DDBJ whole genome shotgun (WGS) entry which is preliminary data.</text>
</comment>
<feature type="compositionally biased region" description="Polar residues" evidence="2">
    <location>
        <begin position="680"/>
        <end position="691"/>
    </location>
</feature>
<feature type="compositionally biased region" description="Polar residues" evidence="2">
    <location>
        <begin position="487"/>
        <end position="502"/>
    </location>
</feature>
<feature type="region of interest" description="Disordered" evidence="2">
    <location>
        <begin position="1"/>
        <end position="54"/>
    </location>
</feature>
<evidence type="ECO:0000256" key="2">
    <source>
        <dbReference type="SAM" id="MobiDB-lite"/>
    </source>
</evidence>
<dbReference type="Proteomes" id="UP001286456">
    <property type="component" value="Unassembled WGS sequence"/>
</dbReference>
<keyword evidence="1" id="KW-0175">Coiled coil</keyword>
<feature type="compositionally biased region" description="Acidic residues" evidence="2">
    <location>
        <begin position="609"/>
        <end position="626"/>
    </location>
</feature>
<evidence type="ECO:0000313" key="4">
    <source>
        <dbReference type="Proteomes" id="UP001286456"/>
    </source>
</evidence>
<feature type="compositionally biased region" description="Polar residues" evidence="2">
    <location>
        <begin position="844"/>
        <end position="868"/>
    </location>
</feature>
<dbReference type="AlphaFoldDB" id="A0AAE0J2D7"/>
<name>A0AAE0J2D7_9PEZI</name>
<feature type="compositionally biased region" description="Polar residues" evidence="2">
    <location>
        <begin position="14"/>
        <end position="30"/>
    </location>
</feature>
<feature type="region of interest" description="Disordered" evidence="2">
    <location>
        <begin position="293"/>
        <end position="343"/>
    </location>
</feature>
<feature type="compositionally biased region" description="Low complexity" evidence="2">
    <location>
        <begin position="713"/>
        <end position="729"/>
    </location>
</feature>